<dbReference type="GO" id="GO:0006412">
    <property type="term" value="P:translation"/>
    <property type="evidence" value="ECO:0007669"/>
    <property type="project" value="InterPro"/>
</dbReference>
<dbReference type="GO" id="GO:0005634">
    <property type="term" value="C:nucleus"/>
    <property type="evidence" value="ECO:0007669"/>
    <property type="project" value="UniProtKB-SubCell"/>
</dbReference>
<organism evidence="17 18">
    <name type="scientific">Dactylellina haptotyla (strain CBS 200.50)</name>
    <name type="common">Nematode-trapping fungus</name>
    <name type="synonym">Monacrosporium haptotylum</name>
    <dbReference type="NCBI Taxonomy" id="1284197"/>
    <lineage>
        <taxon>Eukaryota</taxon>
        <taxon>Fungi</taxon>
        <taxon>Dikarya</taxon>
        <taxon>Ascomycota</taxon>
        <taxon>Pezizomycotina</taxon>
        <taxon>Orbiliomycetes</taxon>
        <taxon>Orbiliales</taxon>
        <taxon>Orbiliaceae</taxon>
        <taxon>Dactylellina</taxon>
    </lineage>
</organism>
<feature type="compositionally biased region" description="Low complexity" evidence="13">
    <location>
        <begin position="1017"/>
        <end position="1035"/>
    </location>
</feature>
<dbReference type="OrthoDB" id="5600212at2759"/>
<dbReference type="GO" id="GO:0003723">
    <property type="term" value="F:RNA binding"/>
    <property type="evidence" value="ECO:0007669"/>
    <property type="project" value="InterPro"/>
</dbReference>
<gene>
    <name evidence="17" type="ORF">H072_5372</name>
</gene>
<dbReference type="STRING" id="1284197.S8ACJ6"/>
<dbReference type="Pfam" id="PF03947">
    <property type="entry name" value="Ribosomal_L2_C"/>
    <property type="match status" value="1"/>
</dbReference>
<evidence type="ECO:0000256" key="8">
    <source>
        <dbReference type="ARBA" id="ARBA00023163"/>
    </source>
</evidence>
<name>S8ACJ6_DACHA</name>
<feature type="domain" description="Xylanolytic transcriptional activator regulatory" evidence="14">
    <location>
        <begin position="639"/>
        <end position="721"/>
    </location>
</feature>
<dbReference type="HOGENOM" id="CLU_276589_0_0_1"/>
<evidence type="ECO:0000313" key="18">
    <source>
        <dbReference type="Proteomes" id="UP000015100"/>
    </source>
</evidence>
<keyword evidence="8" id="KW-0804">Transcription</keyword>
<evidence type="ECO:0000256" key="12">
    <source>
        <dbReference type="ARBA" id="ARBA00069872"/>
    </source>
</evidence>
<comment type="caution">
    <text evidence="17">The sequence shown here is derived from an EMBL/GenBank/DDBJ whole genome shotgun (WGS) entry which is preliminary data.</text>
</comment>
<dbReference type="GO" id="GO:0003735">
    <property type="term" value="F:structural constituent of ribosome"/>
    <property type="evidence" value="ECO:0007669"/>
    <property type="project" value="InterPro"/>
</dbReference>
<evidence type="ECO:0000256" key="5">
    <source>
        <dbReference type="ARBA" id="ARBA00022980"/>
    </source>
</evidence>
<dbReference type="eggNOG" id="KOG0438">
    <property type="taxonomic scope" value="Eukaryota"/>
</dbReference>
<dbReference type="GO" id="GO:0008270">
    <property type="term" value="F:zinc ion binding"/>
    <property type="evidence" value="ECO:0007669"/>
    <property type="project" value="InterPro"/>
</dbReference>
<dbReference type="CDD" id="cd12148">
    <property type="entry name" value="fungal_TF_MHR"/>
    <property type="match status" value="1"/>
</dbReference>
<evidence type="ECO:0000256" key="9">
    <source>
        <dbReference type="ARBA" id="ARBA00023242"/>
    </source>
</evidence>
<dbReference type="FunFam" id="2.40.50.140:FF:000128">
    <property type="entry name" value="50S ribosomal protein L2"/>
    <property type="match status" value="1"/>
</dbReference>
<dbReference type="InterPro" id="IPR022671">
    <property type="entry name" value="Ribosomal_uL2_CS"/>
</dbReference>
<reference evidence="17 18" key="1">
    <citation type="journal article" date="2013" name="PLoS Genet.">
        <title>Genomic mechanisms accounting for the adaptation to parasitism in nematode-trapping fungi.</title>
        <authorList>
            <person name="Meerupati T."/>
            <person name="Andersson K.M."/>
            <person name="Friman E."/>
            <person name="Kumar D."/>
            <person name="Tunlid A."/>
            <person name="Ahren D."/>
        </authorList>
    </citation>
    <scope>NUCLEOTIDE SEQUENCE [LARGE SCALE GENOMIC DNA]</scope>
    <source>
        <strain evidence="17 18">CBS 200.50</strain>
    </source>
</reference>
<evidence type="ECO:0000256" key="3">
    <source>
        <dbReference type="ARBA" id="ARBA00005636"/>
    </source>
</evidence>
<dbReference type="GO" id="GO:0015934">
    <property type="term" value="C:large ribosomal subunit"/>
    <property type="evidence" value="ECO:0007669"/>
    <property type="project" value="InterPro"/>
</dbReference>
<proteinExistence type="inferred from homology"/>
<dbReference type="PANTHER" id="PTHR47338:SF10">
    <property type="entry name" value="TRANSCRIPTION FACTOR DOMAIN-CONTAINING PROTEIN-RELATED"/>
    <property type="match status" value="1"/>
</dbReference>
<comment type="similarity">
    <text evidence="3">Belongs to the universal ribosomal protein uL2 family.</text>
</comment>
<reference evidence="18" key="2">
    <citation type="submission" date="2013-04" db="EMBL/GenBank/DDBJ databases">
        <title>Genomic mechanisms accounting for the adaptation to parasitism in nematode-trapping fungi.</title>
        <authorList>
            <person name="Ahren D.G."/>
        </authorList>
    </citation>
    <scope>NUCLEOTIDE SEQUENCE [LARGE SCALE GENOMIC DNA]</scope>
    <source>
        <strain evidence="18">CBS 200.50</strain>
    </source>
</reference>
<dbReference type="FunFam" id="4.10.950.10:FF:000001">
    <property type="entry name" value="50S ribosomal protein L2"/>
    <property type="match status" value="1"/>
</dbReference>
<feature type="region of interest" description="Disordered" evidence="13">
    <location>
        <begin position="95"/>
        <end position="132"/>
    </location>
</feature>
<evidence type="ECO:0000259" key="14">
    <source>
        <dbReference type="SMART" id="SM00906"/>
    </source>
</evidence>
<dbReference type="GO" id="GO:0005739">
    <property type="term" value="C:mitochondrion"/>
    <property type="evidence" value="ECO:0007669"/>
    <property type="project" value="UniProtKB-SubCell"/>
</dbReference>
<evidence type="ECO:0000256" key="11">
    <source>
        <dbReference type="ARBA" id="ARBA00037226"/>
    </source>
</evidence>
<feature type="compositionally biased region" description="Polar residues" evidence="13">
    <location>
        <begin position="1036"/>
        <end position="1057"/>
    </location>
</feature>
<accession>S8ACJ6</accession>
<evidence type="ECO:0000259" key="15">
    <source>
        <dbReference type="SMART" id="SM01382"/>
    </source>
</evidence>
<keyword evidence="9" id="KW-0539">Nucleus</keyword>
<dbReference type="Pfam" id="PF04082">
    <property type="entry name" value="Fungal_trans"/>
    <property type="match status" value="1"/>
</dbReference>
<feature type="domain" description="Large ribosomal subunit protein uL2 C-terminal" evidence="15">
    <location>
        <begin position="219"/>
        <end position="349"/>
    </location>
</feature>
<dbReference type="InterPro" id="IPR008991">
    <property type="entry name" value="Translation_prot_SH3-like_sf"/>
</dbReference>
<keyword evidence="5" id="KW-0689">Ribosomal protein</keyword>
<evidence type="ECO:0000256" key="6">
    <source>
        <dbReference type="ARBA" id="ARBA00023015"/>
    </source>
</evidence>
<feature type="region of interest" description="Disordered" evidence="13">
    <location>
        <begin position="53"/>
        <end position="73"/>
    </location>
</feature>
<dbReference type="SUPFAM" id="SSF50104">
    <property type="entry name" value="Translation proteins SH3-like domain"/>
    <property type="match status" value="1"/>
</dbReference>
<comment type="function">
    <text evidence="11">Component of the mitochondrial ribosome (mitoribosome), a dedicated translation machinery responsible for the synthesis of mitochondrial genome-encoded proteins, including at least some of the essential transmembrane subunits of the mitochondrial respiratory chain. The mitoribosomes are attached to the mitochondrial inner membrane and translation products are cotranslationally integrated into the membrane.</text>
</comment>
<comment type="subcellular location">
    <subcellularLocation>
        <location evidence="2">Mitochondrion</location>
    </subcellularLocation>
    <subcellularLocation>
        <location evidence="1">Nucleus</location>
    </subcellularLocation>
</comment>
<evidence type="ECO:0000256" key="13">
    <source>
        <dbReference type="SAM" id="MobiDB-lite"/>
    </source>
</evidence>
<dbReference type="Proteomes" id="UP000015100">
    <property type="component" value="Unassembled WGS sequence"/>
</dbReference>
<dbReference type="InterPro" id="IPR007219">
    <property type="entry name" value="XnlR_reg_dom"/>
</dbReference>
<feature type="compositionally biased region" description="Polar residues" evidence="13">
    <location>
        <begin position="964"/>
        <end position="977"/>
    </location>
</feature>
<dbReference type="InterPro" id="IPR022666">
    <property type="entry name" value="Ribosomal_uL2_RNA-bd_dom"/>
</dbReference>
<dbReference type="InterPro" id="IPR050815">
    <property type="entry name" value="TF_fung"/>
</dbReference>
<dbReference type="SMART" id="SM01382">
    <property type="entry name" value="Ribosomal_L2_C"/>
    <property type="match status" value="1"/>
</dbReference>
<evidence type="ECO:0000313" key="17">
    <source>
        <dbReference type="EMBL" id="EPS40715.1"/>
    </source>
</evidence>
<dbReference type="Gene3D" id="4.10.950.10">
    <property type="entry name" value="Ribosomal protein L2, domain 3"/>
    <property type="match status" value="1"/>
</dbReference>
<keyword evidence="4" id="KW-0479">Metal-binding</keyword>
<dbReference type="GO" id="GO:0000981">
    <property type="term" value="F:DNA-binding transcription factor activity, RNA polymerase II-specific"/>
    <property type="evidence" value="ECO:0007669"/>
    <property type="project" value="InterPro"/>
</dbReference>
<dbReference type="Gene3D" id="2.30.30.30">
    <property type="match status" value="1"/>
</dbReference>
<feature type="region of interest" description="Disordered" evidence="13">
    <location>
        <begin position="328"/>
        <end position="357"/>
    </location>
</feature>
<protein>
    <recommendedName>
        <fullName evidence="12">Large ribosomal subunit protein uL2m</fullName>
    </recommendedName>
</protein>
<keyword evidence="6" id="KW-0805">Transcription regulation</keyword>
<dbReference type="NCBIfam" id="TIGR01171">
    <property type="entry name" value="rplB_bact"/>
    <property type="match status" value="1"/>
</dbReference>
<keyword evidence="10" id="KW-0687">Ribonucleoprotein</keyword>
<dbReference type="GO" id="GO:0003677">
    <property type="term" value="F:DNA binding"/>
    <property type="evidence" value="ECO:0007669"/>
    <property type="project" value="InterPro"/>
</dbReference>
<dbReference type="Gene3D" id="2.40.50.140">
    <property type="entry name" value="Nucleic acid-binding proteins"/>
    <property type="match status" value="1"/>
</dbReference>
<keyword evidence="18" id="KW-1185">Reference proteome</keyword>
<feature type="compositionally biased region" description="Basic residues" evidence="13">
    <location>
        <begin position="330"/>
        <end position="340"/>
    </location>
</feature>
<dbReference type="InterPro" id="IPR014722">
    <property type="entry name" value="Rib_uL2_dom2"/>
</dbReference>
<sequence>MLAGSASITRLLGRSCSSASSTSTCRAFSAVKAAYPRHRRSYATVTENPPTSIPISTFESPFAKPPDRTEETVRMRTYKPRTPGLRHLRRPVNDHLWKGKPHYPLTIPKKGHGLGGRNNSGRVTVRHRGGGHKRRIRTVDFSRMKPGLHTVDRIEYDPGRSAHIALITRQSNGDKSYILAANGLRAGDKVQSYRAGVPEDLLASMGGVIDPGMLAAKTAWRGNCLPLRYIPIGAVIHAVGTMVNGPAKFCRAAGTYATVVAKDEVRGFAIVRLQSGEVRRFMIDAAATVGVVSNPTWRHRQLGKAGRSRWLGIRPTVRGVAMNACDHPHGGGRGKSKGNRHPVSPWGIPTKSGYKTRKVGKKNPWVVQERPRGKEKEKISYDEIRRKSGPKRGYVKALEARLAQVETLLKTQDGPGDTPPVNKIDNMNPLTQNSLNFSISNVADFQEVLRQKKDREQQEQSQFDVDDIQPFTNVPDYRGFPEVPMGNGNPSAPAAVPARGSGTGGYDGIQAGQLSWEMIQLGIDEALPEQHVIDNLHQIYFEKVAPYGPIVHKARYLANLDLAPSARPPICLRYALWTLAASVSDQYSSLQTIFYRRARKYAEEAEMKGHGEHVVSVAFAQTWGLLATYEYKLMYFPRAWMSAGRSVRLCQMLGLNRLDGIGLDVKQCIAPPKDWTELEERRRTFWLAFCTDRYASIGTGWPMQIDERDIMTHLPSSDEAFIAGRPTKSYTLKEALTPNGAPSLSSYAGVIIMAALIGRNLLHLHRPDEGEDDSDYEKGEFWRRHRHMDNILLNTVMSLPPQFKLPNGIMDPNIVFTNMNIHTCTICLHQAAIFKADKFKLPSSVSKESKYRCVSAAAQITAIMKMIGSQDMTSMNPFVSFCLYVAARVFVQYLKSNPNDENIRSSLDFLISAMGHLKKLNPLTESFLVQLDVDMIGSMDTPANNSRFPYGLKKGAAEIFVQRTRQQQADENASGSGKTPREADDDPPTPFFMCNATIMNITIEKAKEAQRLASIASVAGSSTSPSGSNHTSPSTDLSNSNDHSTHTSPSNQTSSGFSPIEEMVTISSHDFMQQQPPSASDNLGGFDFGFMPGNVVPTGMTPKDFSNPTLQADVFDLNSLTTDQQDAMFTEMLAMNSPSQWMNNQNLYAP</sequence>
<dbReference type="GO" id="GO:0016740">
    <property type="term" value="F:transferase activity"/>
    <property type="evidence" value="ECO:0007669"/>
    <property type="project" value="InterPro"/>
</dbReference>
<dbReference type="InterPro" id="IPR012340">
    <property type="entry name" value="NA-bd_OB-fold"/>
</dbReference>
<dbReference type="InterPro" id="IPR005880">
    <property type="entry name" value="Ribosomal_uL2_bac/org-type"/>
</dbReference>
<dbReference type="GO" id="GO:0006351">
    <property type="term" value="P:DNA-templated transcription"/>
    <property type="evidence" value="ECO:0007669"/>
    <property type="project" value="InterPro"/>
</dbReference>
<dbReference type="EMBL" id="AQGS01000282">
    <property type="protein sequence ID" value="EPS40715.1"/>
    <property type="molecule type" value="Genomic_DNA"/>
</dbReference>
<dbReference type="SMART" id="SM00906">
    <property type="entry name" value="Fungal_trans"/>
    <property type="match status" value="1"/>
</dbReference>
<dbReference type="AlphaFoldDB" id="S8ACJ6"/>
<evidence type="ECO:0000256" key="4">
    <source>
        <dbReference type="ARBA" id="ARBA00022723"/>
    </source>
</evidence>
<dbReference type="SUPFAM" id="SSF50249">
    <property type="entry name" value="Nucleic acid-binding proteins"/>
    <property type="match status" value="1"/>
</dbReference>
<dbReference type="InterPro" id="IPR014726">
    <property type="entry name" value="Ribosomal_uL2_dom3"/>
</dbReference>
<dbReference type="Pfam" id="PF00181">
    <property type="entry name" value="Ribosomal_L2_N"/>
    <property type="match status" value="1"/>
</dbReference>
<feature type="domain" description="Large ribosomal subunit protein uL2 RNA-binding" evidence="16">
    <location>
        <begin position="116"/>
        <end position="192"/>
    </location>
</feature>
<evidence type="ECO:0000256" key="7">
    <source>
        <dbReference type="ARBA" id="ARBA00023128"/>
    </source>
</evidence>
<evidence type="ECO:0000256" key="1">
    <source>
        <dbReference type="ARBA" id="ARBA00004123"/>
    </source>
</evidence>
<dbReference type="InterPro" id="IPR022669">
    <property type="entry name" value="Ribosomal_uL2_C"/>
</dbReference>
<feature type="region of interest" description="Disordered" evidence="13">
    <location>
        <begin position="1017"/>
        <end position="1057"/>
    </location>
</feature>
<evidence type="ECO:0000259" key="16">
    <source>
        <dbReference type="SMART" id="SM01383"/>
    </source>
</evidence>
<feature type="region of interest" description="Disordered" evidence="13">
    <location>
        <begin position="964"/>
        <end position="991"/>
    </location>
</feature>
<dbReference type="PROSITE" id="PS00467">
    <property type="entry name" value="RIBOSOMAL_L2"/>
    <property type="match status" value="1"/>
</dbReference>
<dbReference type="PANTHER" id="PTHR47338">
    <property type="entry name" value="ZN(II)2CYS6 TRANSCRIPTION FACTOR (EUROFUNG)-RELATED"/>
    <property type="match status" value="1"/>
</dbReference>
<dbReference type="SMART" id="SM01383">
    <property type="entry name" value="Ribosomal_L2"/>
    <property type="match status" value="1"/>
</dbReference>
<keyword evidence="7" id="KW-0496">Mitochondrion</keyword>
<evidence type="ECO:0000256" key="2">
    <source>
        <dbReference type="ARBA" id="ARBA00004173"/>
    </source>
</evidence>
<evidence type="ECO:0000256" key="10">
    <source>
        <dbReference type="ARBA" id="ARBA00023274"/>
    </source>
</evidence>